<comment type="caution">
    <text evidence="1">The sequence shown here is derived from an EMBL/GenBank/DDBJ whole genome shotgun (WGS) entry which is preliminary data.</text>
</comment>
<gene>
    <name evidence="1" type="ORF">T03_15662</name>
</gene>
<accession>A0A0V1CM45</accession>
<evidence type="ECO:0000313" key="2">
    <source>
        <dbReference type="Proteomes" id="UP000054653"/>
    </source>
</evidence>
<dbReference type="Proteomes" id="UP000054653">
    <property type="component" value="Unassembled WGS sequence"/>
</dbReference>
<evidence type="ECO:0000313" key="1">
    <source>
        <dbReference type="EMBL" id="KRY50317.1"/>
    </source>
</evidence>
<name>A0A0V1CM45_TRIBR</name>
<organism evidence="1 2">
    <name type="scientific">Trichinella britovi</name>
    <name type="common">Parasitic roundworm</name>
    <dbReference type="NCBI Taxonomy" id="45882"/>
    <lineage>
        <taxon>Eukaryota</taxon>
        <taxon>Metazoa</taxon>
        <taxon>Ecdysozoa</taxon>
        <taxon>Nematoda</taxon>
        <taxon>Enoplea</taxon>
        <taxon>Dorylaimia</taxon>
        <taxon>Trichinellida</taxon>
        <taxon>Trichinellidae</taxon>
        <taxon>Trichinella</taxon>
    </lineage>
</organism>
<keyword evidence="2" id="KW-1185">Reference proteome</keyword>
<reference evidence="1 2" key="1">
    <citation type="submission" date="2015-01" db="EMBL/GenBank/DDBJ databases">
        <title>Evolution of Trichinella species and genotypes.</title>
        <authorList>
            <person name="Korhonen P.K."/>
            <person name="Edoardo P."/>
            <person name="Giuseppe L.R."/>
            <person name="Gasser R.B."/>
        </authorList>
    </citation>
    <scope>NUCLEOTIDE SEQUENCE [LARGE SCALE GENOMIC DNA]</scope>
    <source>
        <strain evidence="1">ISS120</strain>
    </source>
</reference>
<sequence length="54" mass="6174">MMVTRSDRSFVCDARTPLYHTLAQAIIIDLTCRQSKTYSPLPRWLKISVANTTC</sequence>
<proteinExistence type="predicted"/>
<protein>
    <submittedName>
        <fullName evidence="1">Uncharacterized protein</fullName>
    </submittedName>
</protein>
<dbReference type="AlphaFoldDB" id="A0A0V1CM45"/>
<dbReference type="EMBL" id="JYDI01000153">
    <property type="protein sequence ID" value="KRY50317.1"/>
    <property type="molecule type" value="Genomic_DNA"/>
</dbReference>